<dbReference type="InterPro" id="IPR005025">
    <property type="entry name" value="FMN_Rdtase-like_dom"/>
</dbReference>
<feature type="domain" description="Flavodoxin-like" evidence="5">
    <location>
        <begin position="5"/>
        <end position="150"/>
    </location>
</feature>
<dbReference type="PROSITE" id="PS00201">
    <property type="entry name" value="FLAVODOXIN"/>
    <property type="match status" value="1"/>
</dbReference>
<protein>
    <recommendedName>
        <fullName evidence="4">Flavoprotein WrbA</fullName>
    </recommendedName>
</protein>
<evidence type="ECO:0000256" key="1">
    <source>
        <dbReference type="ARBA" id="ARBA00001917"/>
    </source>
</evidence>
<proteinExistence type="predicted"/>
<accession>A0ABS8KJM0</accession>
<dbReference type="InterPro" id="IPR001226">
    <property type="entry name" value="Flavodoxin_CS"/>
</dbReference>
<evidence type="ECO:0000259" key="5">
    <source>
        <dbReference type="PROSITE" id="PS50902"/>
    </source>
</evidence>
<dbReference type="Proteomes" id="UP001430614">
    <property type="component" value="Unassembled WGS sequence"/>
</dbReference>
<keyword evidence="7" id="KW-1185">Reference proteome</keyword>
<organism evidence="6 7">
    <name type="scientific">Paraburkholderia translucens</name>
    <dbReference type="NCBI Taxonomy" id="2886945"/>
    <lineage>
        <taxon>Bacteria</taxon>
        <taxon>Pseudomonadati</taxon>
        <taxon>Pseudomonadota</taxon>
        <taxon>Betaproteobacteria</taxon>
        <taxon>Burkholderiales</taxon>
        <taxon>Burkholderiaceae</taxon>
        <taxon>Paraburkholderia</taxon>
    </lineage>
</organism>
<dbReference type="PANTHER" id="PTHR30546">
    <property type="entry name" value="FLAVODOXIN-RELATED PROTEIN WRBA-RELATED"/>
    <property type="match status" value="1"/>
</dbReference>
<evidence type="ECO:0000313" key="7">
    <source>
        <dbReference type="Proteomes" id="UP001430614"/>
    </source>
</evidence>
<dbReference type="RefSeq" id="WP_230563447.1">
    <property type="nucleotide sequence ID" value="NZ_JAJITC010000013.1"/>
</dbReference>
<dbReference type="EMBL" id="JAJITC010000013">
    <property type="protein sequence ID" value="MCC8404633.1"/>
    <property type="molecule type" value="Genomic_DNA"/>
</dbReference>
<evidence type="ECO:0000256" key="2">
    <source>
        <dbReference type="ARBA" id="ARBA00022630"/>
    </source>
</evidence>
<dbReference type="PANTHER" id="PTHR30546:SF23">
    <property type="entry name" value="FLAVOPROTEIN-LIKE PROTEIN YCP4-RELATED"/>
    <property type="match status" value="1"/>
</dbReference>
<evidence type="ECO:0000256" key="3">
    <source>
        <dbReference type="ARBA" id="ARBA00022643"/>
    </source>
</evidence>
<dbReference type="Pfam" id="PF03358">
    <property type="entry name" value="FMN_red"/>
    <property type="match status" value="1"/>
</dbReference>
<dbReference type="InterPro" id="IPR029039">
    <property type="entry name" value="Flavoprotein-like_sf"/>
</dbReference>
<comment type="cofactor">
    <cofactor evidence="1">
        <name>FMN</name>
        <dbReference type="ChEBI" id="CHEBI:58210"/>
    </cofactor>
</comment>
<dbReference type="SUPFAM" id="SSF52218">
    <property type="entry name" value="Flavoproteins"/>
    <property type="match status" value="1"/>
</dbReference>
<keyword evidence="3" id="KW-0288">FMN</keyword>
<evidence type="ECO:0000256" key="4">
    <source>
        <dbReference type="ARBA" id="ARBA00029652"/>
    </source>
</evidence>
<sequence>MSSNIVIVYHSGYGHTQKVAQAVADGSGGQLLPIDGEGNLPEGGWEALDKARAIVFGSPTYMGNVSWQFKKFADQSSKVWASQGWKNKLGAAFTNSASVNGDKQTTLYTLFTLAQQHGMLWVGTGLMPSNSKVAKRNDINYLSSFAGLATASPSDASADEVPQGDLDTAKLFGERVAAAAGRIA</sequence>
<dbReference type="PROSITE" id="PS50902">
    <property type="entry name" value="FLAVODOXIN_LIKE"/>
    <property type="match status" value="1"/>
</dbReference>
<name>A0ABS8KJM0_9BURK</name>
<reference evidence="6 7" key="1">
    <citation type="submission" date="2021-11" db="EMBL/GenBank/DDBJ databases">
        <authorList>
            <person name="Oh E.-T."/>
            <person name="Kim S.-B."/>
        </authorList>
    </citation>
    <scope>NUCLEOTIDE SEQUENCE [LARGE SCALE GENOMIC DNA]</scope>
    <source>
        <strain evidence="6 7">MMS20-SJTN17</strain>
    </source>
</reference>
<keyword evidence="2" id="KW-0285">Flavoprotein</keyword>
<dbReference type="InterPro" id="IPR008254">
    <property type="entry name" value="Flavodoxin/NO_synth"/>
</dbReference>
<comment type="caution">
    <text evidence="6">The sequence shown here is derived from an EMBL/GenBank/DDBJ whole genome shotgun (WGS) entry which is preliminary data.</text>
</comment>
<evidence type="ECO:0000313" key="6">
    <source>
        <dbReference type="EMBL" id="MCC8404633.1"/>
    </source>
</evidence>
<dbReference type="Gene3D" id="3.40.50.360">
    <property type="match status" value="1"/>
</dbReference>
<gene>
    <name evidence="6" type="ORF">LJ655_22585</name>
</gene>